<organism evidence="3 4">
    <name type="scientific">Pseudomyxococcus hansupus</name>
    <dbReference type="NCBI Taxonomy" id="1297742"/>
    <lineage>
        <taxon>Bacteria</taxon>
        <taxon>Pseudomonadati</taxon>
        <taxon>Myxococcota</taxon>
        <taxon>Myxococcia</taxon>
        <taxon>Myxococcales</taxon>
        <taxon>Cystobacterineae</taxon>
        <taxon>Myxococcaceae</taxon>
        <taxon>Pseudomyxococcus</taxon>
    </lineage>
</organism>
<keyword evidence="1" id="KW-0560">Oxidoreductase</keyword>
<keyword evidence="4" id="KW-1185">Reference proteome</keyword>
<dbReference type="InterPro" id="IPR020471">
    <property type="entry name" value="AKR"/>
</dbReference>
<dbReference type="PANTHER" id="PTHR43364:SF6">
    <property type="entry name" value="OXIDOREDUCTASE-RELATED"/>
    <property type="match status" value="1"/>
</dbReference>
<dbReference type="GO" id="GO:0016491">
    <property type="term" value="F:oxidoreductase activity"/>
    <property type="evidence" value="ECO:0007669"/>
    <property type="project" value="UniProtKB-KW"/>
</dbReference>
<dbReference type="KEGG" id="mym:A176_006598"/>
<evidence type="ECO:0000259" key="2">
    <source>
        <dbReference type="Pfam" id="PF00248"/>
    </source>
</evidence>
<name>A0A0H4X1Z3_9BACT</name>
<dbReference type="PATRIC" id="fig|1297742.4.peg.6688"/>
<accession>A0A0H4X1Z3</accession>
<evidence type="ECO:0000313" key="3">
    <source>
        <dbReference type="EMBL" id="AKQ69686.1"/>
    </source>
</evidence>
<dbReference type="PANTHER" id="PTHR43364">
    <property type="entry name" value="NADH-SPECIFIC METHYLGLYOXAL REDUCTASE-RELATED"/>
    <property type="match status" value="1"/>
</dbReference>
<protein>
    <submittedName>
        <fullName evidence="3">Oxidoreductase, aldo/keto reductase family</fullName>
    </submittedName>
</protein>
<gene>
    <name evidence="3" type="ORF">A176_006598</name>
</gene>
<dbReference type="InterPro" id="IPR050523">
    <property type="entry name" value="AKR_Detox_Biosynth"/>
</dbReference>
<feature type="domain" description="NADP-dependent oxidoreductase" evidence="2">
    <location>
        <begin position="22"/>
        <end position="319"/>
    </location>
</feature>
<dbReference type="Pfam" id="PF00248">
    <property type="entry name" value="Aldo_ket_red"/>
    <property type="match status" value="1"/>
</dbReference>
<dbReference type="InterPro" id="IPR036812">
    <property type="entry name" value="NAD(P)_OxRdtase_dom_sf"/>
</dbReference>
<dbReference type="OrthoDB" id="5523216at2"/>
<dbReference type="RefSeq" id="WP_002636247.1">
    <property type="nucleotide sequence ID" value="NZ_CP012109.1"/>
</dbReference>
<dbReference type="InterPro" id="IPR023210">
    <property type="entry name" value="NADP_OxRdtase_dom"/>
</dbReference>
<dbReference type="CDD" id="cd19081">
    <property type="entry name" value="AKR_AKR9C1"/>
    <property type="match status" value="1"/>
</dbReference>
<dbReference type="PRINTS" id="PR00069">
    <property type="entry name" value="ALDKETRDTASE"/>
</dbReference>
<dbReference type="FunFam" id="3.20.20.100:FF:000004">
    <property type="entry name" value="Oxidoreductase, aldo/keto reductase"/>
    <property type="match status" value="1"/>
</dbReference>
<proteinExistence type="predicted"/>
<dbReference type="STRING" id="1297742.A176_006598"/>
<reference evidence="3 4" key="1">
    <citation type="journal article" date="2016" name="PLoS ONE">
        <title>Complete Genome Sequence and Comparative Genomics of a Novel Myxobacterium Myxococcus hansupus.</title>
        <authorList>
            <person name="Sharma G."/>
            <person name="Narwani T."/>
            <person name="Subramanian S."/>
        </authorList>
    </citation>
    <scope>NUCLEOTIDE SEQUENCE [LARGE SCALE GENOMIC DNA]</scope>
    <source>
        <strain evidence="4">mixupus</strain>
    </source>
</reference>
<dbReference type="Gene3D" id="3.20.20.100">
    <property type="entry name" value="NADP-dependent oxidoreductase domain"/>
    <property type="match status" value="1"/>
</dbReference>
<dbReference type="Proteomes" id="UP000009026">
    <property type="component" value="Chromosome"/>
</dbReference>
<sequence>MAQTKLEARKPLGSTGIQVSPLNLGGNVFGWTADEPTSFAVLDAFLEGGGNFIDTADVYSSWVPGNRGGESETLIGKWMKARGARDRVVIATKVGSQTELGKGLGREHIQRSVEASLRRLQVDTIDLYYAHYEDLGTPVDETMAAFDALVRTGKVRALGASNHSPKQLTDSLEASKRNNLARYTVLQPHYNLVERKTYESTLRDICEREGLVVAPYFALASGFLTGKYRKDQPPPKSARAEGVLKKYGNARGWAVIDALEEVTRRHPGANFAQVALAWLAAQPTIVAPIASATSVQQTQELLGAFTLQLTAEDLRTLDIASSREA</sequence>
<dbReference type="SUPFAM" id="SSF51430">
    <property type="entry name" value="NAD(P)-linked oxidoreductase"/>
    <property type="match status" value="1"/>
</dbReference>
<evidence type="ECO:0000313" key="4">
    <source>
        <dbReference type="Proteomes" id="UP000009026"/>
    </source>
</evidence>
<dbReference type="eggNOG" id="COG0667">
    <property type="taxonomic scope" value="Bacteria"/>
</dbReference>
<dbReference type="AlphaFoldDB" id="A0A0H4X1Z3"/>
<dbReference type="EMBL" id="CP012109">
    <property type="protein sequence ID" value="AKQ69686.1"/>
    <property type="molecule type" value="Genomic_DNA"/>
</dbReference>
<dbReference type="GO" id="GO:0005829">
    <property type="term" value="C:cytosol"/>
    <property type="evidence" value="ECO:0007669"/>
    <property type="project" value="TreeGrafter"/>
</dbReference>
<evidence type="ECO:0000256" key="1">
    <source>
        <dbReference type="ARBA" id="ARBA00023002"/>
    </source>
</evidence>